<reference evidence="1 2" key="1">
    <citation type="submission" date="2023-09" db="EMBL/GenBank/DDBJ databases">
        <authorList>
            <person name="Rey-Velasco X."/>
        </authorList>
    </citation>
    <scope>NUCLEOTIDE SEQUENCE [LARGE SCALE GENOMIC DNA]</scope>
    <source>
        <strain evidence="1 2">F225</strain>
    </source>
</reference>
<dbReference type="EMBL" id="JAVRHN010000007">
    <property type="protein sequence ID" value="MDT0686846.1"/>
    <property type="molecule type" value="Genomic_DNA"/>
</dbReference>
<comment type="caution">
    <text evidence="1">The sequence shown here is derived from an EMBL/GenBank/DDBJ whole genome shotgun (WGS) entry which is preliminary data.</text>
</comment>
<sequence>MPKQKKILVVAESIDVEDSSGSKANVALILNLKDAGFEVLVCHYTRKEIQLPGIQCIAIKERRWNAVFLLSRIQRKLQHGLKINLAKHLEPVFGFSFTFFNDVKSIASALKGEKQFNPDIVLTLSKGASFRPHYALLDIPKLHNKWMAYIHDPYPFHYYPEPYKWSEPGYEQKIKFFGQVSQKCRWAAFPSLLLAEWMGNYYPAFHKKGAVIPHQMRAENEPVEVPMYFDPEKFNLLHAGNLMKQRDPFPLIQAFQIFLNKNPDASSKSRLLLVGSASYHISALRKKEQEIEQLVVSEGYVPYNLVIKMQEKASVNIILESVAEESPFLPGKFPHCVAANRSILHLGPEKSEVRRLLGSDYEHYAEADDMEMISAKLEQLYVKWKADPESLRLNREDLHLYLSTDYLKKEINNLI</sequence>
<evidence type="ECO:0000313" key="1">
    <source>
        <dbReference type="EMBL" id="MDT0686846.1"/>
    </source>
</evidence>
<organism evidence="1 2">
    <name type="scientific">Autumnicola psychrophila</name>
    <dbReference type="NCBI Taxonomy" id="3075592"/>
    <lineage>
        <taxon>Bacteria</taxon>
        <taxon>Pseudomonadati</taxon>
        <taxon>Bacteroidota</taxon>
        <taxon>Flavobacteriia</taxon>
        <taxon>Flavobacteriales</taxon>
        <taxon>Flavobacteriaceae</taxon>
        <taxon>Autumnicola</taxon>
    </lineage>
</organism>
<keyword evidence="2" id="KW-1185">Reference proteome</keyword>
<dbReference type="Proteomes" id="UP001253848">
    <property type="component" value="Unassembled WGS sequence"/>
</dbReference>
<proteinExistence type="predicted"/>
<protein>
    <submittedName>
        <fullName evidence="1">UDP-glycosyltransferase</fullName>
    </submittedName>
</protein>
<accession>A0ABU3DT02</accession>
<dbReference type="RefSeq" id="WP_311500152.1">
    <property type="nucleotide sequence ID" value="NZ_JAVRHN010000007.1"/>
</dbReference>
<gene>
    <name evidence="1" type="ORF">RM541_10750</name>
</gene>
<evidence type="ECO:0000313" key="2">
    <source>
        <dbReference type="Proteomes" id="UP001253848"/>
    </source>
</evidence>
<name>A0ABU3DT02_9FLAO</name>
<dbReference type="SUPFAM" id="SSF53756">
    <property type="entry name" value="UDP-Glycosyltransferase/glycogen phosphorylase"/>
    <property type="match status" value="1"/>
</dbReference>
<dbReference type="Gene3D" id="3.40.50.2000">
    <property type="entry name" value="Glycogen Phosphorylase B"/>
    <property type="match status" value="1"/>
</dbReference>